<dbReference type="FunFam" id="3.40.50.300:FF:000861">
    <property type="entry name" value="Fanconi anemia, complementation group M"/>
    <property type="match status" value="1"/>
</dbReference>
<dbReference type="Gene3D" id="3.40.50.300">
    <property type="entry name" value="P-loop containing nucleotide triphosphate hydrolases"/>
    <property type="match status" value="2"/>
</dbReference>
<evidence type="ECO:0000259" key="10">
    <source>
        <dbReference type="PROSITE" id="PS51194"/>
    </source>
</evidence>
<feature type="compositionally biased region" description="Acidic residues" evidence="8">
    <location>
        <begin position="1455"/>
        <end position="1464"/>
    </location>
</feature>
<dbReference type="GO" id="GO:0043138">
    <property type="term" value="F:3'-5' DNA helicase activity"/>
    <property type="evidence" value="ECO:0007669"/>
    <property type="project" value="InterPro"/>
</dbReference>
<dbReference type="SMART" id="SM00487">
    <property type="entry name" value="DEXDc"/>
    <property type="match status" value="1"/>
</dbReference>
<feature type="domain" description="Helicase C-terminal" evidence="10">
    <location>
        <begin position="427"/>
        <end position="590"/>
    </location>
</feature>
<dbReference type="GO" id="GO:0016787">
    <property type="term" value="F:hydrolase activity"/>
    <property type="evidence" value="ECO:0007669"/>
    <property type="project" value="UniProtKB-KW"/>
</dbReference>
<keyword evidence="5 12" id="KW-0347">Helicase</keyword>
<keyword evidence="3" id="KW-0547">Nucleotide-binding</keyword>
<gene>
    <name evidence="12" type="primary">LOC115630667</name>
</gene>
<dbReference type="Pfam" id="PF00270">
    <property type="entry name" value="DEAD"/>
    <property type="match status" value="1"/>
</dbReference>
<dbReference type="Proteomes" id="UP000504634">
    <property type="component" value="Unplaced"/>
</dbReference>
<proteinExistence type="inferred from homology"/>
<evidence type="ECO:0000256" key="5">
    <source>
        <dbReference type="ARBA" id="ARBA00022806"/>
    </source>
</evidence>
<dbReference type="OrthoDB" id="6513042at2759"/>
<feature type="region of interest" description="Disordered" evidence="8">
    <location>
        <begin position="711"/>
        <end position="732"/>
    </location>
</feature>
<evidence type="ECO:0000256" key="7">
    <source>
        <dbReference type="ARBA" id="ARBA00023242"/>
    </source>
</evidence>
<dbReference type="GO" id="GO:0036297">
    <property type="term" value="P:interstrand cross-link repair"/>
    <property type="evidence" value="ECO:0007669"/>
    <property type="project" value="TreeGrafter"/>
</dbReference>
<evidence type="ECO:0000256" key="2">
    <source>
        <dbReference type="ARBA" id="ARBA00009889"/>
    </source>
</evidence>
<evidence type="ECO:0000259" key="9">
    <source>
        <dbReference type="PROSITE" id="PS51192"/>
    </source>
</evidence>
<organism evidence="11 12">
    <name type="scientific">Drosophila lebanonensis</name>
    <name type="common">Fruit fly</name>
    <name type="synonym">Scaptodrosophila lebanonensis</name>
    <dbReference type="NCBI Taxonomy" id="7225"/>
    <lineage>
        <taxon>Eukaryota</taxon>
        <taxon>Metazoa</taxon>
        <taxon>Ecdysozoa</taxon>
        <taxon>Arthropoda</taxon>
        <taxon>Hexapoda</taxon>
        <taxon>Insecta</taxon>
        <taxon>Pterygota</taxon>
        <taxon>Neoptera</taxon>
        <taxon>Endopterygota</taxon>
        <taxon>Diptera</taxon>
        <taxon>Brachycera</taxon>
        <taxon>Muscomorpha</taxon>
        <taxon>Ephydroidea</taxon>
        <taxon>Drosophilidae</taxon>
        <taxon>Scaptodrosophila</taxon>
    </lineage>
</organism>
<feature type="compositionally biased region" description="Basic and acidic residues" evidence="8">
    <location>
        <begin position="624"/>
        <end position="635"/>
    </location>
</feature>
<feature type="region of interest" description="Disordered" evidence="8">
    <location>
        <begin position="1418"/>
        <end position="1464"/>
    </location>
</feature>
<dbReference type="InterPro" id="IPR044749">
    <property type="entry name" value="FANCM_DEXDc"/>
</dbReference>
<feature type="region of interest" description="Disordered" evidence="8">
    <location>
        <begin position="611"/>
        <end position="641"/>
    </location>
</feature>
<dbReference type="InterPro" id="IPR001650">
    <property type="entry name" value="Helicase_C-like"/>
</dbReference>
<keyword evidence="7" id="KW-0539">Nucleus</keyword>
<dbReference type="SUPFAM" id="SSF52540">
    <property type="entry name" value="P-loop containing nucleoside triphosphate hydrolases"/>
    <property type="match status" value="1"/>
</dbReference>
<accession>A0A6J2U6K8</accession>
<dbReference type="PROSITE" id="PS51194">
    <property type="entry name" value="HELICASE_CTER"/>
    <property type="match status" value="1"/>
</dbReference>
<dbReference type="InterPro" id="IPR027417">
    <property type="entry name" value="P-loop_NTPase"/>
</dbReference>
<dbReference type="GO" id="GO:0009378">
    <property type="term" value="F:four-way junction helicase activity"/>
    <property type="evidence" value="ECO:0007669"/>
    <property type="project" value="TreeGrafter"/>
</dbReference>
<evidence type="ECO:0000313" key="11">
    <source>
        <dbReference type="Proteomes" id="UP000504634"/>
    </source>
</evidence>
<dbReference type="GO" id="GO:0005634">
    <property type="term" value="C:nucleus"/>
    <property type="evidence" value="ECO:0007669"/>
    <property type="project" value="UniProtKB-SubCell"/>
</dbReference>
<dbReference type="InterPro" id="IPR039686">
    <property type="entry name" value="FANCM/Mph1-like_ID"/>
</dbReference>
<comment type="similarity">
    <text evidence="2">Belongs to the DEAD box helicase family. DEAH subfamily. FANCM sub-subfamily.</text>
</comment>
<dbReference type="GO" id="GO:0045003">
    <property type="term" value="P:double-strand break repair via synthesis-dependent strand annealing"/>
    <property type="evidence" value="ECO:0007669"/>
    <property type="project" value="TreeGrafter"/>
</dbReference>
<dbReference type="InterPro" id="IPR014001">
    <property type="entry name" value="Helicase_ATP-bd"/>
</dbReference>
<reference evidence="12" key="1">
    <citation type="submission" date="2025-08" db="UniProtKB">
        <authorList>
            <consortium name="RefSeq"/>
        </authorList>
    </citation>
    <scope>IDENTIFICATION</scope>
    <source>
        <strain evidence="12">11010-0011.00</strain>
        <tissue evidence="12">Whole body</tissue>
    </source>
</reference>
<dbReference type="SMART" id="SM00490">
    <property type="entry name" value="HELICc"/>
    <property type="match status" value="1"/>
</dbReference>
<feature type="region of interest" description="Disordered" evidence="8">
    <location>
        <begin position="1328"/>
        <end position="1354"/>
    </location>
</feature>
<feature type="domain" description="Helicase ATP-binding" evidence="9">
    <location>
        <begin position="73"/>
        <end position="246"/>
    </location>
</feature>
<dbReference type="CTD" id="57697"/>
<dbReference type="GO" id="GO:0005524">
    <property type="term" value="F:ATP binding"/>
    <property type="evidence" value="ECO:0007669"/>
    <property type="project" value="UniProtKB-KW"/>
</dbReference>
<dbReference type="PANTHER" id="PTHR14025:SF20">
    <property type="entry name" value="FANCONI ANEMIA GROUP M PROTEIN"/>
    <property type="match status" value="1"/>
</dbReference>
<feature type="region of interest" description="Disordered" evidence="8">
    <location>
        <begin position="1224"/>
        <end position="1291"/>
    </location>
</feature>
<evidence type="ECO:0000313" key="12">
    <source>
        <dbReference type="RefSeq" id="XP_030383173.1"/>
    </source>
</evidence>
<feature type="region of interest" description="Disordered" evidence="8">
    <location>
        <begin position="1133"/>
        <end position="1192"/>
    </location>
</feature>
<dbReference type="Pfam" id="PF00271">
    <property type="entry name" value="Helicase_C"/>
    <property type="match status" value="1"/>
</dbReference>
<sequence>MSNDNAWPADDDLDLALALNDNAALQELLDRPHQQAQKPQQQQEQQYAGFDETAGDTWIYPSNLPMRCYQHNISQAALFRNTLVVLPTGLGKTFIAAVVMYNLYRWYPRGKIIFMAPTRPLVSQQINACQKIMPLPPEDTVELTGKLPRAKRAELWANKRVFFATPQVVQSDMLDSGENDVQFPFGAIKLLVVDEAHRAKGRYAYTQVAESIFARNPYFRVLALSATPGRTIDDVAAVCRNLFISHLEVRSDNSIDVVQYVHQRSFRTIIVPLSEQLKELRQRMIQIIDPYLRQLVASDVLSGSHSNFNRNFLLFEQKRFQERAANGQRHPEHSLIAGTFSMCISLYHALELLEKHGLRVFVNSFDADEDGRDKFVLVRDAGLRELVDAQRQQLGPNPFDVSTATMTNGQMAPMPSQLDFGHPKYERARQVLLEYFQTNAESRAIVFCEYRESVMLIQRLLLQHTPLLRPRCFVGQGGTTGAIRALTQKQQMQIMNDFRSGTSNVLVATSIGEEGIDVGEVELIVCFDICTSNPTRFVQRIGRTGRQKRGHVVMLATEGREEQVLKEVLATRDKTNRKLLQSPLVKRALYDHCPRLVPTEFNPKCVQKFMEPQKQADATPPKSKAKEAKSKEPKTRKVNKKATNVKNHDLRKFFVRTEPPLLDTQERLVFEQEGETPPQPYVMSEASQQQIRADCARRSAGKIKNFLLDTQAAEPSSPPPPAITSSSQQEAQRLRKLNRLLQSSKPLLNESQRSQSLATQLQDKVLPLSLKKMLLRHNRRYVQEVCEKMRLQQELNLPNERLNSRQRSTRRQHEQLLDICGDGVDNLADLQRSPSPKANLRKQELAELQHIGENADLEGILNDIFEGLDEQGLCADNCELVQQQLNVMERTVRQQQDEPQSRVYDGGTFSFEELEEGLGEETLQEGVDNSMSRSHWQEFKTDAAQHKSTPLKADVSHSRIKVNNKLDTLEEEEEQTTRVEASELSINLTRLNNILSVATSTPLGVKTKPVQETLLNALETDLSTFEQLALQVEAKTAAQKTNNNNNSPSKIIPDHKLMGTAEKTPDCLDVLDLDLDDFLEPLPEEQMLQEQRTLREPTPSPSTSLKENCNLHSNQLLLSPAQRNCSPDLFAEESMSPWKPASPKRPVPSKSLAAKLAEKTSKVPSRQPRPTTPSSPEQRERPKLGGTDKSPSIFDLYLKRMRGRGHLGKAAKAVHLSSSSIAKAQEVAPPNKEQDDSPIIARRQPKRKIIASDSDEEVAETEPISLADNSSDMEQVPATQMQETPPVPRKRRKFNSFIINEAEMSGSDHDEEAEHTIGGYIKDSVIVSSEDDDDGHNDTTSHAMYLQALRSPVRRPGAFKIPARRVYNDESHIYSQQRELEPSQYIPSSFIVDEAETDISARETRDVSECPLERAERILKEERRQKRRLKRFGSPQPRPQQSKRRRVQPMANSSSDDDDIGFVR</sequence>
<comment type="subcellular location">
    <subcellularLocation>
        <location evidence="1">Nucleus</location>
    </subcellularLocation>
</comment>
<dbReference type="CDD" id="cd18033">
    <property type="entry name" value="DEXDc_FANCM"/>
    <property type="match status" value="1"/>
</dbReference>
<evidence type="ECO:0000256" key="8">
    <source>
        <dbReference type="SAM" id="MobiDB-lite"/>
    </source>
</evidence>
<keyword evidence="6" id="KW-0067">ATP-binding</keyword>
<dbReference type="CDD" id="cd12091">
    <property type="entry name" value="FANCM_ID"/>
    <property type="match status" value="1"/>
</dbReference>
<dbReference type="PANTHER" id="PTHR14025">
    <property type="entry name" value="FANCONI ANEMIA GROUP M FANCM FAMILY MEMBER"/>
    <property type="match status" value="1"/>
</dbReference>
<dbReference type="RefSeq" id="XP_030383173.1">
    <property type="nucleotide sequence ID" value="XM_030527313.1"/>
</dbReference>
<dbReference type="GeneID" id="115630667"/>
<name>A0A6J2U6K8_DROLE</name>
<evidence type="ECO:0000256" key="1">
    <source>
        <dbReference type="ARBA" id="ARBA00004123"/>
    </source>
</evidence>
<dbReference type="PROSITE" id="PS51192">
    <property type="entry name" value="HELICASE_ATP_BIND_1"/>
    <property type="match status" value="1"/>
</dbReference>
<keyword evidence="4" id="KW-0378">Hydrolase</keyword>
<dbReference type="InterPro" id="IPR011545">
    <property type="entry name" value="DEAD/DEAH_box_helicase_dom"/>
</dbReference>
<evidence type="ECO:0000256" key="4">
    <source>
        <dbReference type="ARBA" id="ARBA00022801"/>
    </source>
</evidence>
<dbReference type="Gene3D" id="1.20.1320.20">
    <property type="entry name" value="hef helicase domain"/>
    <property type="match status" value="1"/>
</dbReference>
<evidence type="ECO:0000256" key="3">
    <source>
        <dbReference type="ARBA" id="ARBA00022741"/>
    </source>
</evidence>
<protein>
    <submittedName>
        <fullName evidence="12">ATP-dependent DNA helicase MPH1</fullName>
    </submittedName>
</protein>
<feature type="compositionally biased region" description="Polar residues" evidence="8">
    <location>
        <begin position="1267"/>
        <end position="1283"/>
    </location>
</feature>
<evidence type="ECO:0000256" key="6">
    <source>
        <dbReference type="ARBA" id="ARBA00022840"/>
    </source>
</evidence>
<keyword evidence="11" id="KW-1185">Reference proteome</keyword>
<feature type="compositionally biased region" description="Low complexity" evidence="8">
    <location>
        <begin position="1164"/>
        <end position="1176"/>
    </location>
</feature>
<dbReference type="GO" id="GO:0000400">
    <property type="term" value="F:four-way junction DNA binding"/>
    <property type="evidence" value="ECO:0007669"/>
    <property type="project" value="TreeGrafter"/>
</dbReference>
<feature type="region of interest" description="Disordered" evidence="8">
    <location>
        <begin position="1088"/>
        <end position="1107"/>
    </location>
</feature>